<name>A0A4Q0AIL7_9BACT</name>
<keyword evidence="2" id="KW-1185">Reference proteome</keyword>
<accession>A0A4Q0AIL7</accession>
<dbReference type="Pfam" id="PF13238">
    <property type="entry name" value="AAA_18"/>
    <property type="match status" value="1"/>
</dbReference>
<proteinExistence type="predicted"/>
<dbReference type="SUPFAM" id="SSF52540">
    <property type="entry name" value="P-loop containing nucleoside triphosphate hydrolases"/>
    <property type="match status" value="1"/>
</dbReference>
<dbReference type="Gene3D" id="3.40.50.300">
    <property type="entry name" value="P-loop containing nucleotide triphosphate hydrolases"/>
    <property type="match status" value="1"/>
</dbReference>
<reference evidence="1" key="1">
    <citation type="submission" date="2019-01" db="EMBL/GenBank/DDBJ databases">
        <title>Genomic signatures and co-occurrence patterns of the ultra-small Saccharimodia (Patescibacteria phylum) suggest a symbiotic lifestyle.</title>
        <authorList>
            <person name="Lemos L."/>
            <person name="Medeiros J."/>
            <person name="Andreote F."/>
            <person name="Fernandes G."/>
            <person name="Varani A."/>
            <person name="Oliveira G."/>
            <person name="Pylro V."/>
        </authorList>
    </citation>
    <scope>NUCLEOTIDE SEQUENCE [LARGE SCALE GENOMIC DNA]</scope>
    <source>
        <strain evidence="1">AMD01</strain>
    </source>
</reference>
<evidence type="ECO:0000313" key="2">
    <source>
        <dbReference type="Proteomes" id="UP000289269"/>
    </source>
</evidence>
<dbReference type="InterPro" id="IPR027417">
    <property type="entry name" value="P-loop_NTPase"/>
</dbReference>
<dbReference type="PANTHER" id="PTHR41930:SF1">
    <property type="entry name" value="DEPHOSPHO-COA KINASE"/>
    <property type="match status" value="1"/>
</dbReference>
<evidence type="ECO:0008006" key="3">
    <source>
        <dbReference type="Google" id="ProtNLM"/>
    </source>
</evidence>
<dbReference type="AlphaFoldDB" id="A0A4Q0AIL7"/>
<gene>
    <name evidence="1" type="ORF">EOT04_02460</name>
</gene>
<dbReference type="PANTHER" id="PTHR41930">
    <property type="entry name" value="UPF0200 PROTEIN MJ1399"/>
    <property type="match status" value="1"/>
</dbReference>
<evidence type="ECO:0000313" key="1">
    <source>
        <dbReference type="EMBL" id="RWZ79005.1"/>
    </source>
</evidence>
<organism evidence="1 2">
    <name type="scientific">Candidatus Chaera renei</name>
    <dbReference type="NCBI Taxonomy" id="2506947"/>
    <lineage>
        <taxon>Bacteria</taxon>
        <taxon>Candidatus Saccharimonadota</taxon>
        <taxon>Candidatus Saccharimonadia</taxon>
        <taxon>Candidatus Saccharimonadales</taxon>
        <taxon>Candidatus Saccharimonadaceae</taxon>
        <taxon>Candidatus Chaera</taxon>
    </lineage>
</organism>
<protein>
    <recommendedName>
        <fullName evidence="3">Dephospho-CoA kinase</fullName>
    </recommendedName>
</protein>
<dbReference type="Proteomes" id="UP000289269">
    <property type="component" value="Unassembled WGS sequence"/>
</dbReference>
<sequence>MNTSSNNQRSQQPPIIGISGTFASGKDTLSKFLSEHYGYFVESSGDLVRRLSMARHGSIERPDLRETAEYYRKTFGPRFLIDTQIKHYNEQKQNFSGLIIHGLRALGEAKAVKEAGGVLIFVDAPIEERYQRMLSRKRDQEVKLSLEEFKRAEALEWHGGDTDSDFNLAGIKQAADIVLENNGSLESFLSEAVNRLKLPPAGQNA</sequence>
<comment type="caution">
    <text evidence="1">The sequence shown here is derived from an EMBL/GenBank/DDBJ whole genome shotgun (WGS) entry which is preliminary data.</text>
</comment>
<dbReference type="EMBL" id="SCKW01000023">
    <property type="protein sequence ID" value="RWZ79005.1"/>
    <property type="molecule type" value="Genomic_DNA"/>
</dbReference>